<proteinExistence type="predicted"/>
<dbReference type="Proteomes" id="UP000565441">
    <property type="component" value="Unassembled WGS sequence"/>
</dbReference>
<feature type="compositionally biased region" description="Basic residues" evidence="1">
    <location>
        <begin position="101"/>
        <end position="110"/>
    </location>
</feature>
<accession>A0A8H5M985</accession>
<evidence type="ECO:0000256" key="1">
    <source>
        <dbReference type="SAM" id="MobiDB-lite"/>
    </source>
</evidence>
<protein>
    <submittedName>
        <fullName evidence="2">Uncharacterized protein</fullName>
    </submittedName>
</protein>
<gene>
    <name evidence="2" type="ORF">D9615_001513</name>
</gene>
<feature type="region of interest" description="Disordered" evidence="1">
    <location>
        <begin position="228"/>
        <end position="259"/>
    </location>
</feature>
<sequence length="356" mass="39441">MCLLHFCFTVKQEIFISDVTTCFASLKKVAQEFQSAAAMDARLQMAQASVRPSTVTLTANSRIMIAMDFDALVADWDEYLNIGVHSGREEDSEDEDFDPRKSHRTRKTKTKALPPFQAENARAENHTLTEHHDHILSASFDLSFPGTGDGAPGLTSSQAPDFGFDDNFFAASDGLDIGGLADELAQELGWATPSAKAGLAFEDGEMDYNMDFNFGNEQMTAVNRVTSTNGEAGVPRKNLQPLKRKAGRSDKENCLDPQQQQLNSTPFGGLSPATSFSHLLLSQDEQPMPLNDITLEEQIQANSNLKKMKKARLLLDARTELTDDELKARCYLTSTSNKRLTDIRLHEHNIFKLKAC</sequence>
<dbReference type="AlphaFoldDB" id="A0A8H5M985"/>
<dbReference type="OrthoDB" id="10071381at2759"/>
<reference evidence="2 3" key="1">
    <citation type="journal article" date="2020" name="ISME J.">
        <title>Uncovering the hidden diversity of litter-decomposition mechanisms in mushroom-forming fungi.</title>
        <authorList>
            <person name="Floudas D."/>
            <person name="Bentzer J."/>
            <person name="Ahren D."/>
            <person name="Johansson T."/>
            <person name="Persson P."/>
            <person name="Tunlid A."/>
        </authorList>
    </citation>
    <scope>NUCLEOTIDE SEQUENCE [LARGE SCALE GENOMIC DNA]</scope>
    <source>
        <strain evidence="2 3">CBS 661.87</strain>
    </source>
</reference>
<keyword evidence="3" id="KW-1185">Reference proteome</keyword>
<feature type="region of interest" description="Disordered" evidence="1">
    <location>
        <begin position="87"/>
        <end position="111"/>
    </location>
</feature>
<evidence type="ECO:0000313" key="3">
    <source>
        <dbReference type="Proteomes" id="UP000565441"/>
    </source>
</evidence>
<name>A0A8H5M985_9AGAR</name>
<comment type="caution">
    <text evidence="2">The sequence shown here is derived from an EMBL/GenBank/DDBJ whole genome shotgun (WGS) entry which is preliminary data.</text>
</comment>
<dbReference type="EMBL" id="JAACJP010000004">
    <property type="protein sequence ID" value="KAF5385389.1"/>
    <property type="molecule type" value="Genomic_DNA"/>
</dbReference>
<organism evidence="2 3">
    <name type="scientific">Tricholomella constricta</name>
    <dbReference type="NCBI Taxonomy" id="117010"/>
    <lineage>
        <taxon>Eukaryota</taxon>
        <taxon>Fungi</taxon>
        <taxon>Dikarya</taxon>
        <taxon>Basidiomycota</taxon>
        <taxon>Agaricomycotina</taxon>
        <taxon>Agaricomycetes</taxon>
        <taxon>Agaricomycetidae</taxon>
        <taxon>Agaricales</taxon>
        <taxon>Tricholomatineae</taxon>
        <taxon>Lyophyllaceae</taxon>
        <taxon>Tricholomella</taxon>
    </lineage>
</organism>
<evidence type="ECO:0000313" key="2">
    <source>
        <dbReference type="EMBL" id="KAF5385389.1"/>
    </source>
</evidence>